<feature type="domain" description="DUF2314" evidence="2">
    <location>
        <begin position="69"/>
        <end position="185"/>
    </location>
</feature>
<comment type="caution">
    <text evidence="3">The sequence shown here is derived from an EMBL/GenBank/DDBJ whole genome shotgun (WGS) entry which is preliminary data.</text>
</comment>
<reference evidence="3 4" key="1">
    <citation type="submission" date="2020-08" db="EMBL/GenBank/DDBJ databases">
        <title>Novel species isolated from subtropical streams in China.</title>
        <authorList>
            <person name="Lu H."/>
        </authorList>
    </citation>
    <scope>NUCLEOTIDE SEQUENCE [LARGE SCALE GENOMIC DNA]</scope>
    <source>
        <strain evidence="3 4">KCTC 52442</strain>
    </source>
</reference>
<dbReference type="RefSeq" id="WP_186890008.1">
    <property type="nucleotide sequence ID" value="NZ_JACOFU010000002.1"/>
</dbReference>
<sequence length="192" mass="22129">MQHSIQNQRIRLFEHMILITICSPIEMFSFVQIRDRCRMVTISSFTSVLIIVFGFALGLPAVASGLDPYRTAQAELHYFKQALANPESMARARVMIELREDQKTEIFWLGQVHLDGEEFVGKLETIPRHLLGVQLGQEIRIQAKDVLDWNYQDRKSRIVYGNYNVCAELNSLPKREAKEQMAYWGAACKPKP</sequence>
<keyword evidence="1" id="KW-1133">Transmembrane helix</keyword>
<evidence type="ECO:0000313" key="4">
    <source>
        <dbReference type="Proteomes" id="UP000643610"/>
    </source>
</evidence>
<dbReference type="EMBL" id="JACOFU010000002">
    <property type="protein sequence ID" value="MBC3830971.1"/>
    <property type="molecule type" value="Genomic_DNA"/>
</dbReference>
<organism evidence="3 4">
    <name type="scientific">Undibacterium amnicola</name>
    <dbReference type="NCBI Taxonomy" id="1834038"/>
    <lineage>
        <taxon>Bacteria</taxon>
        <taxon>Pseudomonadati</taxon>
        <taxon>Pseudomonadota</taxon>
        <taxon>Betaproteobacteria</taxon>
        <taxon>Burkholderiales</taxon>
        <taxon>Oxalobacteraceae</taxon>
        <taxon>Undibacterium</taxon>
    </lineage>
</organism>
<evidence type="ECO:0000256" key="1">
    <source>
        <dbReference type="SAM" id="Phobius"/>
    </source>
</evidence>
<name>A0ABR6XNK4_9BURK</name>
<protein>
    <submittedName>
        <fullName evidence="3">DUF2314 domain-containing protein</fullName>
    </submittedName>
</protein>
<dbReference type="Proteomes" id="UP000643610">
    <property type="component" value="Unassembled WGS sequence"/>
</dbReference>
<dbReference type="Pfam" id="PF10077">
    <property type="entry name" value="DUF2314"/>
    <property type="match status" value="1"/>
</dbReference>
<feature type="transmembrane region" description="Helical" evidence="1">
    <location>
        <begin position="39"/>
        <end position="63"/>
    </location>
</feature>
<gene>
    <name evidence="3" type="ORF">H8K33_05590</name>
</gene>
<keyword evidence="1" id="KW-0812">Transmembrane</keyword>
<accession>A0ABR6XNK4</accession>
<keyword evidence="4" id="KW-1185">Reference proteome</keyword>
<dbReference type="InterPro" id="IPR018756">
    <property type="entry name" value="DUF2314"/>
</dbReference>
<proteinExistence type="predicted"/>
<evidence type="ECO:0000313" key="3">
    <source>
        <dbReference type="EMBL" id="MBC3830971.1"/>
    </source>
</evidence>
<keyword evidence="1" id="KW-0472">Membrane</keyword>
<evidence type="ECO:0000259" key="2">
    <source>
        <dbReference type="Pfam" id="PF10077"/>
    </source>
</evidence>